<evidence type="ECO:0000256" key="11">
    <source>
        <dbReference type="ARBA" id="ARBA00022679"/>
    </source>
</evidence>
<dbReference type="GO" id="GO:0044208">
    <property type="term" value="P:'de novo' AMP biosynthetic process"/>
    <property type="evidence" value="ECO:0007669"/>
    <property type="project" value="UniProtKB-UniPathway"/>
</dbReference>
<comment type="pathway">
    <text evidence="3">Purine metabolism; AMP biosynthesis via de novo pathway; AMP from IMP: step 2/2.</text>
</comment>
<evidence type="ECO:0000256" key="16">
    <source>
        <dbReference type="ARBA" id="ARBA00022884"/>
    </source>
</evidence>
<dbReference type="GO" id="GO:0005524">
    <property type="term" value="F:ATP binding"/>
    <property type="evidence" value="ECO:0007669"/>
    <property type="project" value="UniProtKB-KW"/>
</dbReference>
<keyword evidence="9" id="KW-0963">Cytoplasm</keyword>
<dbReference type="Gene3D" id="3.40.50.620">
    <property type="entry name" value="HUPs"/>
    <property type="match status" value="1"/>
</dbReference>
<dbReference type="InterPro" id="IPR046884">
    <property type="entry name" value="MnmA-like_central"/>
</dbReference>
<accession>A0A812P1I4</accession>
<dbReference type="InterPro" id="IPR024083">
    <property type="entry name" value="Fumarase/histidase_N"/>
</dbReference>
<dbReference type="FunFam" id="2.30.30.280:FF:000001">
    <property type="entry name" value="tRNA-specific 2-thiouridylase MnmA"/>
    <property type="match status" value="1"/>
</dbReference>
<dbReference type="NCBIfam" id="NF006764">
    <property type="entry name" value="PRK09285.1"/>
    <property type="match status" value="1"/>
</dbReference>
<name>A0A812P1I4_SYMPI</name>
<dbReference type="InterPro" id="IPR046885">
    <property type="entry name" value="MnmA-like_C"/>
</dbReference>
<keyword evidence="16" id="KW-0694">RNA-binding</keyword>
<dbReference type="GO" id="GO:0004018">
    <property type="term" value="F:N6-(1,2-dicarboxyethyl)AMP AMP-lyase (fumarate-forming) activity"/>
    <property type="evidence" value="ECO:0007669"/>
    <property type="project" value="InterPro"/>
</dbReference>
<dbReference type="NCBIfam" id="TIGR00928">
    <property type="entry name" value="purB"/>
    <property type="match status" value="1"/>
</dbReference>
<keyword evidence="15" id="KW-0067">ATP-binding</keyword>
<dbReference type="CDD" id="cd01998">
    <property type="entry name" value="MnmA_TRMU-like"/>
    <property type="match status" value="1"/>
</dbReference>
<evidence type="ECO:0000256" key="7">
    <source>
        <dbReference type="ARBA" id="ARBA00012339"/>
    </source>
</evidence>
<evidence type="ECO:0000256" key="20">
    <source>
        <dbReference type="ARBA" id="ARBA00049564"/>
    </source>
</evidence>
<evidence type="ECO:0000256" key="10">
    <source>
        <dbReference type="ARBA" id="ARBA00022555"/>
    </source>
</evidence>
<evidence type="ECO:0000256" key="14">
    <source>
        <dbReference type="ARBA" id="ARBA00022755"/>
    </source>
</evidence>
<evidence type="ECO:0000256" key="8">
    <source>
        <dbReference type="ARBA" id="ARBA00017058"/>
    </source>
</evidence>
<comment type="pathway">
    <text evidence="2">Purine metabolism; IMP biosynthesis via de novo pathway; 5-amino-1-(5-phospho-D-ribosyl)imidazole-4-carboxamide from 5-amino-1-(5-phospho-D-ribosyl)imidazole-4-carboxylate: step 2/2.</text>
</comment>
<keyword evidence="12" id="KW-0819">tRNA processing</keyword>
<evidence type="ECO:0000256" key="4">
    <source>
        <dbReference type="ARBA" id="ARBA00006191"/>
    </source>
</evidence>
<comment type="function">
    <text evidence="1">Catalyzes the 2-thiolation of uridine at the wobble position (U34) of mitochondrial tRNA(Lys), tRNA(Glu) and tRNA(Gln). Required for the formation of 5-taurinomethyl-2-thiouridine (tm5s2U) of mitochondrial tRNA(Lys), tRNA(Glu), and tRNA(Gln) at the wobble position. ATP is required to activate the C2 atom of the wobble base.</text>
</comment>
<evidence type="ECO:0000256" key="9">
    <source>
        <dbReference type="ARBA" id="ARBA00022490"/>
    </source>
</evidence>
<protein>
    <recommendedName>
        <fullName evidence="8">Adenylosuccinate lyase</fullName>
        <ecNumber evidence="6">2.8.1.14</ecNumber>
        <ecNumber evidence="7">4.3.2.2</ecNumber>
    </recommendedName>
    <alternativeName>
        <fullName evidence="19">Adenylosuccinase</fullName>
    </alternativeName>
</protein>
<evidence type="ECO:0000256" key="15">
    <source>
        <dbReference type="ARBA" id="ARBA00022840"/>
    </source>
</evidence>
<dbReference type="UniPathway" id="UPA00074">
    <property type="reaction ID" value="UER00132"/>
</dbReference>
<feature type="domain" description="N-acetyltransferase" evidence="21">
    <location>
        <begin position="815"/>
        <end position="955"/>
    </location>
</feature>
<dbReference type="PRINTS" id="PR00149">
    <property type="entry name" value="FUMRATELYASE"/>
</dbReference>
<keyword evidence="10" id="KW-0820">tRNA-binding</keyword>
<gene>
    <name evidence="22" type="primary">purB</name>
    <name evidence="22" type="ORF">SPIL2461_LOCUS7162</name>
</gene>
<dbReference type="Gene3D" id="3.40.630.30">
    <property type="match status" value="1"/>
</dbReference>
<dbReference type="CDD" id="cd01598">
    <property type="entry name" value="PurB"/>
    <property type="match status" value="1"/>
</dbReference>
<dbReference type="PROSITE" id="PS00163">
    <property type="entry name" value="FUMARATE_LYASES"/>
    <property type="match status" value="1"/>
</dbReference>
<evidence type="ECO:0000256" key="6">
    <source>
        <dbReference type="ARBA" id="ARBA00011953"/>
    </source>
</evidence>
<keyword evidence="14" id="KW-0658">Purine biosynthesis</keyword>
<dbReference type="PANTHER" id="PTHR43411">
    <property type="entry name" value="ADENYLOSUCCINATE LYASE"/>
    <property type="match status" value="1"/>
</dbReference>
<dbReference type="InterPro" id="IPR022761">
    <property type="entry name" value="Fumarate_lyase_N"/>
</dbReference>
<evidence type="ECO:0000256" key="13">
    <source>
        <dbReference type="ARBA" id="ARBA00022741"/>
    </source>
</evidence>
<dbReference type="InterPro" id="IPR004506">
    <property type="entry name" value="MnmA-like"/>
</dbReference>
<dbReference type="FunFam" id="1.20.200.10:FF:000004">
    <property type="entry name" value="Adenylosuccinate lyase"/>
    <property type="match status" value="1"/>
</dbReference>
<dbReference type="Pfam" id="PF08328">
    <property type="entry name" value="ASL_C"/>
    <property type="match status" value="1"/>
</dbReference>
<keyword evidence="18" id="KW-0456">Lyase</keyword>
<organism evidence="22 23">
    <name type="scientific">Symbiodinium pilosum</name>
    <name type="common">Dinoflagellate</name>
    <dbReference type="NCBI Taxonomy" id="2952"/>
    <lineage>
        <taxon>Eukaryota</taxon>
        <taxon>Sar</taxon>
        <taxon>Alveolata</taxon>
        <taxon>Dinophyceae</taxon>
        <taxon>Suessiales</taxon>
        <taxon>Symbiodiniaceae</taxon>
        <taxon>Symbiodinium</taxon>
    </lineage>
</organism>
<evidence type="ECO:0000256" key="2">
    <source>
        <dbReference type="ARBA" id="ARBA00004706"/>
    </source>
</evidence>
<evidence type="ECO:0000259" key="21">
    <source>
        <dbReference type="PROSITE" id="PS51186"/>
    </source>
</evidence>
<keyword evidence="23" id="KW-1185">Reference proteome</keyword>
<dbReference type="SUPFAM" id="SSF48557">
    <property type="entry name" value="L-aspartase-like"/>
    <property type="match status" value="1"/>
</dbReference>
<dbReference type="FunFam" id="3.40.50.620:FF:000004">
    <property type="entry name" value="tRNA-specific 2-thiouridylase MnmA"/>
    <property type="match status" value="1"/>
</dbReference>
<dbReference type="PROSITE" id="PS51186">
    <property type="entry name" value="GNAT"/>
    <property type="match status" value="1"/>
</dbReference>
<dbReference type="Pfam" id="PF13673">
    <property type="entry name" value="Acetyltransf_10"/>
    <property type="match status" value="1"/>
</dbReference>
<comment type="caution">
    <text evidence="22">The sequence shown here is derived from an EMBL/GenBank/DDBJ whole genome shotgun (WGS) entry which is preliminary data.</text>
</comment>
<dbReference type="InterPro" id="IPR016181">
    <property type="entry name" value="Acyl_CoA_acyltransferase"/>
</dbReference>
<dbReference type="GO" id="GO:0000049">
    <property type="term" value="F:tRNA binding"/>
    <property type="evidence" value="ECO:0007669"/>
    <property type="project" value="UniProtKB-KW"/>
</dbReference>
<dbReference type="InterPro" id="IPR004769">
    <property type="entry name" value="Pur_lyase"/>
</dbReference>
<dbReference type="Pfam" id="PF03054">
    <property type="entry name" value="tRNA_Me_trans"/>
    <property type="match status" value="1"/>
</dbReference>
<evidence type="ECO:0000256" key="12">
    <source>
        <dbReference type="ARBA" id="ARBA00022694"/>
    </source>
</evidence>
<comment type="similarity">
    <text evidence="5">Belongs to the lyase 1 family. Adenylosuccinate lyase subfamily.</text>
</comment>
<dbReference type="InterPro" id="IPR023382">
    <property type="entry name" value="MnmA-like_central_sf"/>
</dbReference>
<dbReference type="InterPro" id="IPR057691">
    <property type="entry name" value="DUF7931"/>
</dbReference>
<reference evidence="22" key="1">
    <citation type="submission" date="2021-02" db="EMBL/GenBank/DDBJ databases">
        <authorList>
            <person name="Dougan E. K."/>
            <person name="Rhodes N."/>
            <person name="Thang M."/>
            <person name="Chan C."/>
        </authorList>
    </citation>
    <scope>NUCLEOTIDE SEQUENCE</scope>
</reference>
<dbReference type="Gene3D" id="1.10.40.30">
    <property type="entry name" value="Fumarase/aspartase (C-terminal domain)"/>
    <property type="match status" value="1"/>
</dbReference>
<dbReference type="Pfam" id="PF00206">
    <property type="entry name" value="Lyase_1"/>
    <property type="match status" value="1"/>
</dbReference>
<evidence type="ECO:0000256" key="18">
    <source>
        <dbReference type="ARBA" id="ARBA00023239"/>
    </source>
</evidence>
<comment type="similarity">
    <text evidence="4">Belongs to the MnmA/TRMU family.</text>
</comment>
<dbReference type="Gene3D" id="1.20.200.10">
    <property type="entry name" value="Fumarase/aspartase (Central domain)"/>
    <property type="match status" value="1"/>
</dbReference>
<evidence type="ECO:0000313" key="22">
    <source>
        <dbReference type="EMBL" id="CAE7313363.1"/>
    </source>
</evidence>
<dbReference type="GO" id="GO:0061708">
    <property type="term" value="F:tRNA-5-taurinomethyluridine 2-sulfurtransferase"/>
    <property type="evidence" value="ECO:0007669"/>
    <property type="project" value="UniProtKB-EC"/>
</dbReference>
<dbReference type="EC" id="4.3.2.2" evidence="7"/>
<evidence type="ECO:0000256" key="19">
    <source>
        <dbReference type="ARBA" id="ARBA00030717"/>
    </source>
</evidence>
<evidence type="ECO:0000313" key="23">
    <source>
        <dbReference type="Proteomes" id="UP000649617"/>
    </source>
</evidence>
<evidence type="ECO:0000256" key="17">
    <source>
        <dbReference type="ARBA" id="ARBA00023157"/>
    </source>
</evidence>
<dbReference type="NCBIfam" id="NF001138">
    <property type="entry name" value="PRK00143.1"/>
    <property type="match status" value="1"/>
</dbReference>
<dbReference type="InterPro" id="IPR008948">
    <property type="entry name" value="L-Aspartase-like"/>
</dbReference>
<dbReference type="InterPro" id="IPR000362">
    <property type="entry name" value="Fumarate_lyase_fam"/>
</dbReference>
<evidence type="ECO:0000256" key="3">
    <source>
        <dbReference type="ARBA" id="ARBA00004734"/>
    </source>
</evidence>
<keyword evidence="17" id="KW-1015">Disulfide bond</keyword>
<dbReference type="Pfam" id="PF25559">
    <property type="entry name" value="DUF7931"/>
    <property type="match status" value="1"/>
</dbReference>
<dbReference type="Pfam" id="PF20258">
    <property type="entry name" value="tRNA_Me_trans_C"/>
    <property type="match status" value="1"/>
</dbReference>
<dbReference type="NCBIfam" id="TIGR00420">
    <property type="entry name" value="trmU"/>
    <property type="match status" value="1"/>
</dbReference>
<dbReference type="SUPFAM" id="SSF56024">
    <property type="entry name" value="Phospholipase D/nuclease"/>
    <property type="match status" value="1"/>
</dbReference>
<dbReference type="InterPro" id="IPR020557">
    <property type="entry name" value="Fumarate_lyase_CS"/>
</dbReference>
<dbReference type="UniPathway" id="UPA00075">
    <property type="reaction ID" value="UER00336"/>
</dbReference>
<dbReference type="SUPFAM" id="SSF52402">
    <property type="entry name" value="Adenine nucleotide alpha hydrolases-like"/>
    <property type="match status" value="1"/>
</dbReference>
<dbReference type="SUPFAM" id="SSF55729">
    <property type="entry name" value="Acyl-CoA N-acyltransferases (Nat)"/>
    <property type="match status" value="1"/>
</dbReference>
<proteinExistence type="inferred from homology"/>
<dbReference type="InterPro" id="IPR013539">
    <property type="entry name" value="PurB_C"/>
</dbReference>
<dbReference type="InterPro" id="IPR047136">
    <property type="entry name" value="PurB_bact"/>
</dbReference>
<dbReference type="InterPro" id="IPR000182">
    <property type="entry name" value="GNAT_dom"/>
</dbReference>
<dbReference type="Pfam" id="PF20259">
    <property type="entry name" value="tRNA_Me_trans_M"/>
    <property type="match status" value="1"/>
</dbReference>
<dbReference type="Gene3D" id="2.40.30.10">
    <property type="entry name" value="Translation factors"/>
    <property type="match status" value="1"/>
</dbReference>
<dbReference type="GO" id="GO:0016747">
    <property type="term" value="F:acyltransferase activity, transferring groups other than amino-acyl groups"/>
    <property type="evidence" value="ECO:0007669"/>
    <property type="project" value="InterPro"/>
</dbReference>
<keyword evidence="13" id="KW-0547">Nucleotide-binding</keyword>
<dbReference type="Gene3D" id="2.30.30.280">
    <property type="entry name" value="Adenine nucleotide alpha hydrolases-like domains"/>
    <property type="match status" value="1"/>
</dbReference>
<evidence type="ECO:0000256" key="1">
    <source>
        <dbReference type="ARBA" id="ARBA00003986"/>
    </source>
</evidence>
<evidence type="ECO:0000256" key="5">
    <source>
        <dbReference type="ARBA" id="ARBA00008273"/>
    </source>
</evidence>
<dbReference type="Proteomes" id="UP000649617">
    <property type="component" value="Unassembled WGS sequence"/>
</dbReference>
<dbReference type="GO" id="GO:0006189">
    <property type="term" value="P:'de novo' IMP biosynthetic process"/>
    <property type="evidence" value="ECO:0007669"/>
    <property type="project" value="UniProtKB-UniPathway"/>
</dbReference>
<sequence>MKTPVTDHNQVPQKNQRVILGMSGGVDSSVAAHLLLQAGYQVEGLFMKNWDEDDGTEYCTALQDLADAQKVCDTLNIPLHTANFAAEYWDNVFADFLQDYKALRTPNPDVLCNREIKFKQFVNYAEHLGGDWIATGHYARGTYDNGTFALRKGIDASKDQSYFLQAVPSSQLRKCLFPLGNWQKQDIRAMAAELGLHNHARKDSTGICFIGERRFADFLKRYIEDNAGPMVDENRRLIGEHRGLHQYTLGQRQGLNIGGVKGRSEAPWYAAGKQPATNTLVVTQDPKVLEGSWLRAGDVNWLACVSFPLACHAKIRYRQADQACVVYPAADGDLLVKFAEPQRAITPGQFVAFYNGDIMLGGARINSCDISLKLNATDGRYRSKVEPLAKLTSEFGLMRYRVEVECRWFVFLSHHSDILELPALSAQDEKFVVDIIEGFDLQAAQAIKDFEATTNHDVKAVEYYVKAQLSQNDALVPYVEWIHFGCTSEDINNVAYALMVKQAREQVLVPQMMKLVQTLDGLAVEHAELGMLSRTHGQSASPTTLGKEFKNVAVRMLRQVRHCQQTVILAKFNGAVGNFNAHLSAYPECDWAALSANFVESLGLTNNPWTTQIEPHDYLAELFHTLTQFNQVLLDFNRDMWSYIAIEYFTQQKVEGETGSSTMPHKINPIDFENSEGNLGLANALLEHMANKLPVSRWQRDLSDSTVLRNIGSAFAHCLIAYQATLKGLSRLQVNSQAITRDLTSSWEVLAEPVQTVMRKYGLSEPYEKLKAATRGQQIDEAVYRQLIDTLDLPPVAREELRALTPDVFTMALDVHVVTASWDQHKQTLRSIREDVFIVEQEVPRELEWDDEDETATHFLAVNSLGQFIGCARLLKSGQIGRMAVLKSHRGKGIGNALLEAAVTAGKAAGFERLFLHAQSYAEPFYRQGGFLPYGQAFTEAGIAHIAMEMKLPLPFEPPADLPAKKVSPDSGHTADPPTRSVSKADFFEGYSDCLQALERVIASARRRLLILSPYLDHELFDREHIAQAVSALARSAPRVEIEILIFNSQLMVERGHRLLELARRLDQKITIRLLDETPTGTSSSFVCADLDAYWLLPSFEKHQGIADLNNPVTVKRLNETFAEAWRKSREDPNLRLLRI</sequence>
<dbReference type="OrthoDB" id="443734at2759"/>
<dbReference type="InterPro" id="IPR014729">
    <property type="entry name" value="Rossmann-like_a/b/a_fold"/>
</dbReference>
<dbReference type="EMBL" id="CAJNIZ010011112">
    <property type="protein sequence ID" value="CAE7313363.1"/>
    <property type="molecule type" value="Genomic_DNA"/>
</dbReference>
<comment type="catalytic activity">
    <reaction evidence="20">
        <text>5-taurinomethyluridine(34) in tRNA + S-sulfanyl-L-cysteinyl-[protein] + AH2 + ATP = 5-taurinomethyl-2-thiouridine(34) in tRNA + L-cysteinyl-[protein] + A + AMP + diphosphate + H(+)</text>
        <dbReference type="Rhea" id="RHEA:47040"/>
        <dbReference type="Rhea" id="RHEA-COMP:10131"/>
        <dbReference type="Rhea" id="RHEA-COMP:11726"/>
        <dbReference type="Rhea" id="RHEA-COMP:11732"/>
        <dbReference type="Rhea" id="RHEA-COMP:11733"/>
        <dbReference type="ChEBI" id="CHEBI:13193"/>
        <dbReference type="ChEBI" id="CHEBI:15378"/>
        <dbReference type="ChEBI" id="CHEBI:17499"/>
        <dbReference type="ChEBI" id="CHEBI:29950"/>
        <dbReference type="ChEBI" id="CHEBI:30616"/>
        <dbReference type="ChEBI" id="CHEBI:33019"/>
        <dbReference type="ChEBI" id="CHEBI:61963"/>
        <dbReference type="ChEBI" id="CHEBI:87171"/>
        <dbReference type="ChEBI" id="CHEBI:87172"/>
        <dbReference type="ChEBI" id="CHEBI:456215"/>
        <dbReference type="EC" id="2.8.1.14"/>
    </reaction>
</comment>
<dbReference type="AlphaFoldDB" id="A0A812P1I4"/>
<dbReference type="HAMAP" id="MF_00144">
    <property type="entry name" value="tRNA_thiouridyl_MnmA"/>
    <property type="match status" value="1"/>
</dbReference>
<dbReference type="PANTHER" id="PTHR43411:SF1">
    <property type="entry name" value="ADENYLOSUCCINATE LYASE"/>
    <property type="match status" value="1"/>
</dbReference>
<dbReference type="CDD" id="cd04301">
    <property type="entry name" value="NAT_SF"/>
    <property type="match status" value="1"/>
</dbReference>
<dbReference type="EC" id="2.8.1.14" evidence="6"/>
<dbReference type="GO" id="GO:0008033">
    <property type="term" value="P:tRNA processing"/>
    <property type="evidence" value="ECO:0007669"/>
    <property type="project" value="UniProtKB-KW"/>
</dbReference>
<keyword evidence="11" id="KW-0808">Transferase</keyword>
<dbReference type="Gene3D" id="1.10.275.10">
    <property type="entry name" value="Fumarase/aspartase (N-terminal domain)"/>
    <property type="match status" value="1"/>
</dbReference>